<dbReference type="OrthoDB" id="10384640at2759"/>
<reference evidence="3" key="1">
    <citation type="journal article" date="2017" name="Nat. Ecol. Evol.">
        <title>Genome expansion and lineage-specific genetic innovations in the forest pathogenic fungi Armillaria.</title>
        <authorList>
            <person name="Sipos G."/>
            <person name="Prasanna A.N."/>
            <person name="Walter M.C."/>
            <person name="O'Connor E."/>
            <person name="Balint B."/>
            <person name="Krizsan K."/>
            <person name="Kiss B."/>
            <person name="Hess J."/>
            <person name="Varga T."/>
            <person name="Slot J."/>
            <person name="Riley R."/>
            <person name="Boka B."/>
            <person name="Rigling D."/>
            <person name="Barry K."/>
            <person name="Lee J."/>
            <person name="Mihaltcheva S."/>
            <person name="LaButti K."/>
            <person name="Lipzen A."/>
            <person name="Waldron R."/>
            <person name="Moloney N.M."/>
            <person name="Sperisen C."/>
            <person name="Kredics L."/>
            <person name="Vagvoelgyi C."/>
            <person name="Patrignani A."/>
            <person name="Fitzpatrick D."/>
            <person name="Nagy I."/>
            <person name="Doyle S."/>
            <person name="Anderson J.B."/>
            <person name="Grigoriev I.V."/>
            <person name="Gueldener U."/>
            <person name="Muensterkoetter M."/>
            <person name="Nagy L.G."/>
        </authorList>
    </citation>
    <scope>NUCLEOTIDE SEQUENCE [LARGE SCALE GENOMIC DNA]</scope>
    <source>
        <strain evidence="3">Ar21-2</strain>
    </source>
</reference>
<dbReference type="AlphaFoldDB" id="A0A2H3DDU9"/>
<dbReference type="InParanoid" id="A0A2H3DDU9"/>
<keyword evidence="3" id="KW-1185">Reference proteome</keyword>
<gene>
    <name evidence="2" type="ORF">ARMGADRAFT_124169</name>
</gene>
<dbReference type="Proteomes" id="UP000217790">
    <property type="component" value="Unassembled WGS sequence"/>
</dbReference>
<evidence type="ECO:0000313" key="2">
    <source>
        <dbReference type="EMBL" id="PBK93391.1"/>
    </source>
</evidence>
<proteinExistence type="predicted"/>
<feature type="region of interest" description="Disordered" evidence="1">
    <location>
        <begin position="137"/>
        <end position="169"/>
    </location>
</feature>
<dbReference type="EMBL" id="KZ293656">
    <property type="protein sequence ID" value="PBK93391.1"/>
    <property type="molecule type" value="Genomic_DNA"/>
</dbReference>
<accession>A0A2H3DDU9</accession>
<protein>
    <submittedName>
        <fullName evidence="2">Uncharacterized protein</fullName>
    </submittedName>
</protein>
<evidence type="ECO:0000256" key="1">
    <source>
        <dbReference type="SAM" id="MobiDB-lite"/>
    </source>
</evidence>
<sequence>MIPRPIEGNVLNRARRVRNDICLSDPRHIEHHISTILRAKGLITSFFPISLMPSKSPTEPLLPLHIVMSPRAMTPETQELILPSASVVEILESAAPAPAEDLSAEAEAYGIGGDSSIPPTITMVLDNVLVKRRPYSVHSGMGRTGNPDERDAEWNNDYSESGAYRCRTH</sequence>
<organism evidence="2 3">
    <name type="scientific">Armillaria gallica</name>
    <name type="common">Bulbous honey fungus</name>
    <name type="synonym">Armillaria bulbosa</name>
    <dbReference type="NCBI Taxonomy" id="47427"/>
    <lineage>
        <taxon>Eukaryota</taxon>
        <taxon>Fungi</taxon>
        <taxon>Dikarya</taxon>
        <taxon>Basidiomycota</taxon>
        <taxon>Agaricomycotina</taxon>
        <taxon>Agaricomycetes</taxon>
        <taxon>Agaricomycetidae</taxon>
        <taxon>Agaricales</taxon>
        <taxon>Marasmiineae</taxon>
        <taxon>Physalacriaceae</taxon>
        <taxon>Armillaria</taxon>
    </lineage>
</organism>
<evidence type="ECO:0000313" key="3">
    <source>
        <dbReference type="Proteomes" id="UP000217790"/>
    </source>
</evidence>
<name>A0A2H3DDU9_ARMGA</name>